<keyword evidence="4" id="KW-0560">Oxidoreductase</keyword>
<reference evidence="8 9" key="1">
    <citation type="journal article" date="2018" name="Mol. Biol. Evol.">
        <title>Broad Genomic Sampling Reveals a Smut Pathogenic Ancestry of the Fungal Clade Ustilaginomycotina.</title>
        <authorList>
            <person name="Kijpornyongpan T."/>
            <person name="Mondo S.J."/>
            <person name="Barry K."/>
            <person name="Sandor L."/>
            <person name="Lee J."/>
            <person name="Lipzen A."/>
            <person name="Pangilinan J."/>
            <person name="LaButti K."/>
            <person name="Hainaut M."/>
            <person name="Henrissat B."/>
            <person name="Grigoriev I.V."/>
            <person name="Spatafora J.W."/>
            <person name="Aime M.C."/>
        </authorList>
    </citation>
    <scope>NUCLEOTIDE SEQUENCE [LARGE SCALE GENOMIC DNA]</scope>
    <source>
        <strain evidence="8 9">MCA 4718</strain>
    </source>
</reference>
<dbReference type="InterPro" id="IPR050838">
    <property type="entry name" value="Ketopantoate_reductase"/>
</dbReference>
<feature type="domain" description="Ketopantoate reductase C-terminal" evidence="7">
    <location>
        <begin position="269"/>
        <end position="407"/>
    </location>
</feature>
<keyword evidence="9" id="KW-1185">Reference proteome</keyword>
<evidence type="ECO:0000313" key="8">
    <source>
        <dbReference type="EMBL" id="PWN21835.1"/>
    </source>
</evidence>
<dbReference type="RefSeq" id="XP_025348995.1">
    <property type="nucleotide sequence ID" value="XM_025490863.1"/>
</dbReference>
<gene>
    <name evidence="8" type="ORF">BCV69DRAFT_268371</name>
</gene>
<dbReference type="InterPro" id="IPR036291">
    <property type="entry name" value="NAD(P)-bd_dom_sf"/>
</dbReference>
<dbReference type="GO" id="GO:0015940">
    <property type="term" value="P:pantothenate biosynthetic process"/>
    <property type="evidence" value="ECO:0007669"/>
    <property type="project" value="InterPro"/>
</dbReference>
<evidence type="ECO:0000313" key="9">
    <source>
        <dbReference type="Proteomes" id="UP000245942"/>
    </source>
</evidence>
<accession>A0A316UFC5</accession>
<dbReference type="GO" id="GO:0008677">
    <property type="term" value="F:2-dehydropantoate 2-reductase activity"/>
    <property type="evidence" value="ECO:0007669"/>
    <property type="project" value="UniProtKB-EC"/>
</dbReference>
<dbReference type="InterPro" id="IPR003710">
    <property type="entry name" value="ApbA"/>
</dbReference>
<sequence>MRFHVLGLGSIGTLISYHLRRSIRLRQQRGFLHTPGIDPIPPEITAGLPANAADTSVTLHLRREYVAQAFSGASVEHAGIHRPDNAIPQGPSIVEQAGYAKGPDAIDSLIVTTKADATVQAIAPLSKRLTPASTVVLLQNGMGVVDELIHTVFPDTASRPQIILGNLSHGCYSRGQFQTIHAGYGSMRLGLIPDPRGRAEYERRLQGRATSSLRVPDSDTTSRSNLSGLDLNAIPRDASHLTLRYTLASLLSLPLDVHWDPLESYQVGALRKLVVNACINPLTAIMDCQNGQLVGDPYAQQIWSEVCHEAAEVFLAAAQADMDGPSSARRMPEYSAKPLLDPSLTPSALFSAVRDVATKTRKNYSSMHSDVRGRGRTEIDYMNGYLVQLGKAFGVEVKTNEMLRRLVLSLGWGDKKATWQRRSQVREEEEQQER</sequence>
<dbReference type="STRING" id="1684307.A0A316UFC5"/>
<dbReference type="GeneID" id="37012597"/>
<dbReference type="Gene3D" id="3.40.50.720">
    <property type="entry name" value="NAD(P)-binding Rossmann-like Domain"/>
    <property type="match status" value="1"/>
</dbReference>
<dbReference type="PANTHER" id="PTHR43765">
    <property type="entry name" value="2-DEHYDROPANTOATE 2-REDUCTASE-RELATED"/>
    <property type="match status" value="1"/>
</dbReference>
<evidence type="ECO:0000256" key="3">
    <source>
        <dbReference type="ARBA" id="ARBA00022857"/>
    </source>
</evidence>
<dbReference type="SUPFAM" id="SSF48179">
    <property type="entry name" value="6-phosphogluconate dehydrogenase C-terminal domain-like"/>
    <property type="match status" value="1"/>
</dbReference>
<name>A0A316UFC5_9BASI</name>
<dbReference type="Proteomes" id="UP000245942">
    <property type="component" value="Unassembled WGS sequence"/>
</dbReference>
<dbReference type="SUPFAM" id="SSF51735">
    <property type="entry name" value="NAD(P)-binding Rossmann-fold domains"/>
    <property type="match status" value="1"/>
</dbReference>
<protein>
    <recommendedName>
        <fullName evidence="2">2-dehydropantoate 2-reductase</fullName>
        <ecNumber evidence="2">1.1.1.169</ecNumber>
    </recommendedName>
    <alternativeName>
        <fullName evidence="5">Ketopantoate reductase</fullName>
    </alternativeName>
</protein>
<dbReference type="Gene3D" id="1.10.1040.10">
    <property type="entry name" value="N-(1-d-carboxylethyl)-l-norvaline Dehydrogenase, domain 2"/>
    <property type="match status" value="1"/>
</dbReference>
<dbReference type="NCBIfam" id="TIGR00745">
    <property type="entry name" value="apbA_panE"/>
    <property type="match status" value="1"/>
</dbReference>
<dbReference type="InterPro" id="IPR013328">
    <property type="entry name" value="6PGD_dom2"/>
</dbReference>
<evidence type="ECO:0000256" key="4">
    <source>
        <dbReference type="ARBA" id="ARBA00023002"/>
    </source>
</evidence>
<proteinExistence type="inferred from homology"/>
<dbReference type="Pfam" id="PF08546">
    <property type="entry name" value="ApbA_C"/>
    <property type="match status" value="1"/>
</dbReference>
<dbReference type="GO" id="GO:0050661">
    <property type="term" value="F:NADP binding"/>
    <property type="evidence" value="ECO:0007669"/>
    <property type="project" value="TreeGrafter"/>
</dbReference>
<dbReference type="EMBL" id="KZ819324">
    <property type="protein sequence ID" value="PWN21835.1"/>
    <property type="molecule type" value="Genomic_DNA"/>
</dbReference>
<organism evidence="8 9">
    <name type="scientific">Pseudomicrostroma glucosiphilum</name>
    <dbReference type="NCBI Taxonomy" id="1684307"/>
    <lineage>
        <taxon>Eukaryota</taxon>
        <taxon>Fungi</taxon>
        <taxon>Dikarya</taxon>
        <taxon>Basidiomycota</taxon>
        <taxon>Ustilaginomycotina</taxon>
        <taxon>Exobasidiomycetes</taxon>
        <taxon>Microstromatales</taxon>
        <taxon>Microstromatales incertae sedis</taxon>
        <taxon>Pseudomicrostroma</taxon>
    </lineage>
</organism>
<feature type="domain" description="Ketopantoate reductase N-terminal" evidence="6">
    <location>
        <begin position="53"/>
        <end position="192"/>
    </location>
</feature>
<dbReference type="PANTHER" id="PTHR43765:SF2">
    <property type="entry name" value="2-DEHYDROPANTOATE 2-REDUCTASE"/>
    <property type="match status" value="1"/>
</dbReference>
<dbReference type="InterPro" id="IPR013752">
    <property type="entry name" value="KPA_reductase"/>
</dbReference>
<evidence type="ECO:0000256" key="2">
    <source>
        <dbReference type="ARBA" id="ARBA00013014"/>
    </source>
</evidence>
<evidence type="ECO:0000256" key="1">
    <source>
        <dbReference type="ARBA" id="ARBA00007870"/>
    </source>
</evidence>
<dbReference type="InterPro" id="IPR008927">
    <property type="entry name" value="6-PGluconate_DH-like_C_sf"/>
</dbReference>
<keyword evidence="3" id="KW-0521">NADP</keyword>
<dbReference type="GO" id="GO:0005739">
    <property type="term" value="C:mitochondrion"/>
    <property type="evidence" value="ECO:0007669"/>
    <property type="project" value="TreeGrafter"/>
</dbReference>
<dbReference type="EC" id="1.1.1.169" evidence="2"/>
<evidence type="ECO:0000259" key="7">
    <source>
        <dbReference type="Pfam" id="PF08546"/>
    </source>
</evidence>
<dbReference type="Pfam" id="PF02558">
    <property type="entry name" value="ApbA"/>
    <property type="match status" value="1"/>
</dbReference>
<comment type="similarity">
    <text evidence="1">Belongs to the ketopantoate reductase family.</text>
</comment>
<dbReference type="InterPro" id="IPR013332">
    <property type="entry name" value="KPR_N"/>
</dbReference>
<dbReference type="OrthoDB" id="73846at2759"/>
<evidence type="ECO:0000259" key="6">
    <source>
        <dbReference type="Pfam" id="PF02558"/>
    </source>
</evidence>
<dbReference type="AlphaFoldDB" id="A0A316UFC5"/>
<evidence type="ECO:0000256" key="5">
    <source>
        <dbReference type="ARBA" id="ARBA00032024"/>
    </source>
</evidence>